<evidence type="ECO:0000313" key="4">
    <source>
        <dbReference type="EMBL" id="VTJ78291.1"/>
    </source>
</evidence>
<dbReference type="GO" id="GO:0005085">
    <property type="term" value="F:guanyl-nucleotide exchange factor activity"/>
    <property type="evidence" value="ECO:0007669"/>
    <property type="project" value="UniProtKB-KW"/>
</dbReference>
<dbReference type="PANTHER" id="PTHR22826">
    <property type="entry name" value="RHO GUANINE EXCHANGE FACTOR-RELATED"/>
    <property type="match status" value="1"/>
</dbReference>
<organism evidence="4 5">
    <name type="scientific">Marmota monax</name>
    <name type="common">Woodchuck</name>
    <dbReference type="NCBI Taxonomy" id="9995"/>
    <lineage>
        <taxon>Eukaryota</taxon>
        <taxon>Metazoa</taxon>
        <taxon>Chordata</taxon>
        <taxon>Craniata</taxon>
        <taxon>Vertebrata</taxon>
        <taxon>Euteleostomi</taxon>
        <taxon>Mammalia</taxon>
        <taxon>Eutheria</taxon>
        <taxon>Euarchontoglires</taxon>
        <taxon>Glires</taxon>
        <taxon>Rodentia</taxon>
        <taxon>Sciuromorpha</taxon>
        <taxon>Sciuridae</taxon>
        <taxon>Xerinae</taxon>
        <taxon>Marmotini</taxon>
        <taxon>Marmota</taxon>
    </lineage>
</organism>
<keyword evidence="1" id="KW-0344">Guanine-nucleotide releasing factor</keyword>
<dbReference type="Gene3D" id="2.30.29.30">
    <property type="entry name" value="Pleckstrin-homology domain (PH domain)/Phosphotyrosine-binding domain (PTB)"/>
    <property type="match status" value="1"/>
</dbReference>
<dbReference type="EMBL" id="CABDUW010001059">
    <property type="protein sequence ID" value="VTJ78291.1"/>
    <property type="molecule type" value="Genomic_DNA"/>
</dbReference>
<protein>
    <recommendedName>
        <fullName evidence="3">SOS1/NGEF-like PH domain-containing protein</fullName>
    </recommendedName>
</protein>
<gene>
    <name evidence="4" type="ORF">MONAX_5E033930</name>
</gene>
<feature type="region of interest" description="Disordered" evidence="2">
    <location>
        <begin position="160"/>
        <end position="228"/>
    </location>
</feature>
<evidence type="ECO:0000256" key="1">
    <source>
        <dbReference type="ARBA" id="ARBA00022658"/>
    </source>
</evidence>
<feature type="non-terminal residue" evidence="4">
    <location>
        <position position="1"/>
    </location>
</feature>
<proteinExistence type="predicted"/>
<comment type="caution">
    <text evidence="4">The sequence shown here is derived from an EMBL/GenBank/DDBJ whole genome shotgun (WGS) entry which is preliminary data.</text>
</comment>
<accession>A0A5E4CBG6</accession>
<keyword evidence="5" id="KW-1185">Reference proteome</keyword>
<dbReference type="InterPro" id="IPR051336">
    <property type="entry name" value="RhoGEF_Guanine_NuclExch_SF"/>
</dbReference>
<dbReference type="Proteomes" id="UP000335636">
    <property type="component" value="Unassembled WGS sequence"/>
</dbReference>
<dbReference type="Pfam" id="PF22697">
    <property type="entry name" value="SOS1_NGEF_PH"/>
    <property type="match status" value="1"/>
</dbReference>
<dbReference type="InterPro" id="IPR055251">
    <property type="entry name" value="SOS1_NGEF_PH"/>
</dbReference>
<evidence type="ECO:0000259" key="3">
    <source>
        <dbReference type="Pfam" id="PF22697"/>
    </source>
</evidence>
<dbReference type="AlphaFoldDB" id="A0A5E4CBG6"/>
<feature type="domain" description="SOS1/NGEF-like PH" evidence="3">
    <location>
        <begin position="45"/>
        <end position="147"/>
    </location>
</feature>
<evidence type="ECO:0000256" key="2">
    <source>
        <dbReference type="SAM" id="MobiDB-lite"/>
    </source>
</evidence>
<dbReference type="GO" id="GO:0005737">
    <property type="term" value="C:cytoplasm"/>
    <property type="evidence" value="ECO:0007669"/>
    <property type="project" value="TreeGrafter"/>
</dbReference>
<dbReference type="PANTHER" id="PTHR22826:SF201">
    <property type="entry name" value="GUANINE NUCLEOTIDE EXCHANGE FACTOR MCF2L2-RELATED"/>
    <property type="match status" value="1"/>
</dbReference>
<sequence>DGPKRTENSSFSAELGQALAVIEDLIKSCELAVDLAAVSGCPDDIGKLGKLLMHGPFNVWTIHKDRYKMKDFIRFKPSQRQIYLFERGIVFCKIRMEPGDQGPSPHYSFKKWMKLVTLSIRPLGRGSHKKFEIANRNGLEKYILQLSGLFQSEDSYETCSPKTVSLEKGENTEGGTEERDEKKAAPSSTEGSAGVSPGLPSPAGETTDVQAQAVRAIAASPRLSSTEN</sequence>
<dbReference type="InterPro" id="IPR011993">
    <property type="entry name" value="PH-like_dom_sf"/>
</dbReference>
<name>A0A5E4CBG6_MARMO</name>
<feature type="compositionally biased region" description="Basic and acidic residues" evidence="2">
    <location>
        <begin position="165"/>
        <end position="184"/>
    </location>
</feature>
<reference evidence="4" key="1">
    <citation type="submission" date="2019-04" db="EMBL/GenBank/DDBJ databases">
        <authorList>
            <person name="Alioto T."/>
            <person name="Alioto T."/>
        </authorList>
    </citation>
    <scope>NUCLEOTIDE SEQUENCE [LARGE SCALE GENOMIC DNA]</scope>
</reference>
<evidence type="ECO:0000313" key="5">
    <source>
        <dbReference type="Proteomes" id="UP000335636"/>
    </source>
</evidence>
<dbReference type="SUPFAM" id="SSF50729">
    <property type="entry name" value="PH domain-like"/>
    <property type="match status" value="1"/>
</dbReference>